<dbReference type="AlphaFoldDB" id="A0AAE5IN53"/>
<dbReference type="Proteomes" id="UP000738270">
    <property type="component" value="Unassembled WGS sequence"/>
</dbReference>
<dbReference type="EMBL" id="LWIC01000010">
    <property type="protein sequence ID" value="ORM22473.1"/>
    <property type="molecule type" value="Genomic_DNA"/>
</dbReference>
<proteinExistence type="predicted"/>
<dbReference type="EMBL" id="WUXD01000002">
    <property type="protein sequence ID" value="MBM4627327.1"/>
    <property type="molecule type" value="Genomic_DNA"/>
</dbReference>
<dbReference type="RefSeq" id="WP_022593523.1">
    <property type="nucleotide sequence ID" value="NZ_AP025268.1"/>
</dbReference>
<protein>
    <submittedName>
        <fullName evidence="2">Uncharacterized protein</fullName>
    </submittedName>
</protein>
<gene>
    <name evidence="2" type="ORF">A5N68_20555</name>
    <name evidence="1" type="ORF">GS453_10610</name>
</gene>
<dbReference type="Proteomes" id="UP000193518">
    <property type="component" value="Unassembled WGS sequence"/>
</dbReference>
<evidence type="ECO:0000313" key="1">
    <source>
        <dbReference type="EMBL" id="MBM4627327.1"/>
    </source>
</evidence>
<reference evidence="2 3" key="1">
    <citation type="journal article" date="2016" name="Genome Biol. Evol.">
        <title>Pangenome and Phylogenomic Analysis of the Pathogenic Actinobacterium Rhodococcus equi.</title>
        <authorList>
            <person name="Anastasi E."/>
            <person name="MacArthur I."/>
            <person name="Scortti M."/>
            <person name="Alvarez S."/>
            <person name="Giguere S."/>
            <person name="Vazquez-Boland J.A."/>
        </authorList>
    </citation>
    <scope>NUCLEOTIDE SEQUENCE [LARGE SCALE GENOMIC DNA]</scope>
    <source>
        <strain evidence="2 3">PAM1271</strain>
    </source>
</reference>
<evidence type="ECO:0000313" key="2">
    <source>
        <dbReference type="EMBL" id="ORM22473.1"/>
    </source>
</evidence>
<organism evidence="2 3">
    <name type="scientific">Rhodococcus hoagii</name>
    <name type="common">Corynebacterium equii</name>
    <dbReference type="NCBI Taxonomy" id="43767"/>
    <lineage>
        <taxon>Bacteria</taxon>
        <taxon>Bacillati</taxon>
        <taxon>Actinomycetota</taxon>
        <taxon>Actinomycetes</taxon>
        <taxon>Mycobacteriales</taxon>
        <taxon>Nocardiaceae</taxon>
        <taxon>Prescottella</taxon>
    </lineage>
</organism>
<evidence type="ECO:0000313" key="3">
    <source>
        <dbReference type="Proteomes" id="UP000193518"/>
    </source>
</evidence>
<dbReference type="CDD" id="cd18703">
    <property type="entry name" value="PIN_VapC-like"/>
    <property type="match status" value="1"/>
</dbReference>
<reference evidence="1" key="2">
    <citation type="submission" date="2019-11" db="EMBL/GenBank/DDBJ databases">
        <title>Spread of Macrolides and rifampicin resistant Rhodococcus equi in clinical isolates in the USA.</title>
        <authorList>
            <person name="Alvarez-Narvaez S."/>
            <person name="Huber L."/>
            <person name="Cohen N.D."/>
            <person name="Slovis N."/>
            <person name="Greiter M."/>
            <person name="Giguere S."/>
            <person name="Hart K."/>
        </authorList>
    </citation>
    <scope>NUCLEOTIDE SEQUENCE</scope>
    <source>
        <strain evidence="1">Lh_38</strain>
    </source>
</reference>
<accession>A0AAE5IN53</accession>
<name>A0AAE5IN53_RHOHA</name>
<sequence>MTPRPIIDAGPALNFFSINKERLLLSVTGPISTPETVHAEILGKSKSDQRFEAAEKVLKKVPARLLEVLPDDPTPELISALERISQQPWGQRLATAKDLGETMVIAHAVVKAEEGHPVIVIIDDGGGAQLAMNEIRRLDRLRSPDKPLGSIRLVNTPTILERAAGGIHLSDKIAMRETYERLRAHDDGLIPIEQTRLLSNDLWN</sequence>
<comment type="caution">
    <text evidence="2">The sequence shown here is derived from an EMBL/GenBank/DDBJ whole genome shotgun (WGS) entry which is preliminary data.</text>
</comment>